<comment type="caution">
    <text evidence="2">The sequence shown here is derived from an EMBL/GenBank/DDBJ whole genome shotgun (WGS) entry which is preliminary data.</text>
</comment>
<dbReference type="EMBL" id="MBQD01000027">
    <property type="protein sequence ID" value="OCL30931.1"/>
    <property type="molecule type" value="Genomic_DNA"/>
</dbReference>
<dbReference type="RefSeq" id="WP_068752856.1">
    <property type="nucleotide sequence ID" value="NZ_MBQD01000027.1"/>
</dbReference>
<dbReference type="Proteomes" id="UP000093501">
    <property type="component" value="Unassembled WGS sequence"/>
</dbReference>
<evidence type="ECO:0000256" key="1">
    <source>
        <dbReference type="SAM" id="MobiDB-lite"/>
    </source>
</evidence>
<protein>
    <submittedName>
        <fullName evidence="2">Uncharacterized protein</fullName>
    </submittedName>
</protein>
<dbReference type="AlphaFoldDB" id="A0A1C0AGX4"/>
<reference evidence="3" key="1">
    <citation type="submission" date="2016-07" db="EMBL/GenBank/DDBJ databases">
        <authorList>
            <person name="Florea S."/>
            <person name="Webb J.S."/>
            <person name="Jaromczyk J."/>
            <person name="Schardl C.L."/>
        </authorList>
    </citation>
    <scope>NUCLEOTIDE SEQUENCE [LARGE SCALE GENOMIC DNA]</scope>
    <source>
        <strain evidence="3">IPBSL-7</strain>
    </source>
</reference>
<keyword evidence="3" id="KW-1185">Reference proteome</keyword>
<proteinExistence type="predicted"/>
<feature type="region of interest" description="Disordered" evidence="1">
    <location>
        <begin position="567"/>
        <end position="591"/>
    </location>
</feature>
<gene>
    <name evidence="2" type="ORF">BCR15_10750</name>
</gene>
<organism evidence="2 3">
    <name type="scientific">Tessaracoccus lapidicaptus</name>
    <dbReference type="NCBI Taxonomy" id="1427523"/>
    <lineage>
        <taxon>Bacteria</taxon>
        <taxon>Bacillati</taxon>
        <taxon>Actinomycetota</taxon>
        <taxon>Actinomycetes</taxon>
        <taxon>Propionibacteriales</taxon>
        <taxon>Propionibacteriaceae</taxon>
        <taxon>Tessaracoccus</taxon>
    </lineage>
</organism>
<accession>A0A1C0AGX4</accession>
<name>A0A1C0AGX4_9ACTN</name>
<evidence type="ECO:0000313" key="2">
    <source>
        <dbReference type="EMBL" id="OCL30931.1"/>
    </source>
</evidence>
<sequence>MSRFVRAARLASARLGDDRVSLGEWAGTILACDRAAGGADPGLREAAALVPLLARPVDASGSALVHAIEAEATAPLRLADDEGRRLRMLGVQVTRAAAVGVDEVWVRRLLGQAERSLLEPATGRGHVDVALQRYVMAMGSAADALRPEDALAICSMQRSLLQRGRLLLDEFEVVDGVGHDRTRDAVLASQAAWDRAFGAWRPVVPHRPSTADDIGRAIVAVQIAARDADPQGFLQALLRSGLSGNLVAASAVTPHSMRAGSSLVRSAVTLAERADLAVTLRPRPVGPRESVTLAPVLPARPARNVSVSAGDGVVKPPVRVPDPDAVSLGDVAALRTLAGQRDAGVLAEAALRGDPEASRIARAASRGDLEELAERGRVARAAIVQAGSPVVFHWSRKVPPKAREEFVAAGLLRLTEIAPLWDPNRARWSTFAYSQLDFFRRDEARKKAEDREVVSDTLVRQVDQERTLAAGDGGHGVEEQVMRRLGNEEAVRLIESLPEELRDIAQARLIAATRPSRAQLTASTGLSRHVLERDEDRATGLLRERLGRGAEGPQELSLRGMALLLSESLREVPRRPPPPSSRRPGGGGPAL</sequence>
<evidence type="ECO:0000313" key="3">
    <source>
        <dbReference type="Proteomes" id="UP000093501"/>
    </source>
</evidence>